<evidence type="ECO:0000313" key="2">
    <source>
        <dbReference type="EMBL" id="SBQ60494.1"/>
    </source>
</evidence>
<reference evidence="2" key="2">
    <citation type="submission" date="2016-06" db="EMBL/GenBank/DDBJ databases">
        <title>The genome of a short-lived fish provides insights into sex chromosome evolution and the genetic control of aging.</title>
        <authorList>
            <person name="Reichwald K."/>
            <person name="Felder M."/>
            <person name="Petzold A."/>
            <person name="Koch P."/>
            <person name="Groth M."/>
            <person name="Platzer M."/>
        </authorList>
    </citation>
    <scope>NUCLEOTIDE SEQUENCE</scope>
    <source>
        <tissue evidence="2">Brain</tissue>
    </source>
</reference>
<sequence>VQGSPERVVHAQPLSIPAGEEGAGGGHGTDHHAGQQLVQKQTAEGQSRRGQGEREQRKQQRRRQQTEPALPSGWRKVSHVQFGGRVFSTPKSRPELSAFASGQHEPPWGLFLPHVRPGGPSAGARHARTPTPAAGLLVGTSNLQSCGFGLLKKLIIIFYQSRKKRTDYCIRLNTCMKHCSLLIIYRLTYLSLKIG</sequence>
<evidence type="ECO:0000256" key="1">
    <source>
        <dbReference type="SAM" id="MobiDB-lite"/>
    </source>
</evidence>
<feature type="non-terminal residue" evidence="2">
    <location>
        <position position="1"/>
    </location>
</feature>
<dbReference type="EMBL" id="HAEB01013967">
    <property type="protein sequence ID" value="SBQ60494.1"/>
    <property type="molecule type" value="Transcribed_RNA"/>
</dbReference>
<gene>
    <name evidence="2" type="primary">SIX1</name>
</gene>
<reference evidence="2" key="1">
    <citation type="submission" date="2016-05" db="EMBL/GenBank/DDBJ databases">
        <authorList>
            <person name="Lavstsen T."/>
            <person name="Jespersen J.S."/>
        </authorList>
    </citation>
    <scope>NUCLEOTIDE SEQUENCE</scope>
    <source>
        <tissue evidence="2">Brain</tissue>
    </source>
</reference>
<feature type="compositionally biased region" description="Basic and acidic residues" evidence="1">
    <location>
        <begin position="46"/>
        <end position="58"/>
    </location>
</feature>
<accession>A0A1A8FQT5</accession>
<organism evidence="2">
    <name type="scientific">Nothobranchius korthausae</name>
    <dbReference type="NCBI Taxonomy" id="1143690"/>
    <lineage>
        <taxon>Eukaryota</taxon>
        <taxon>Metazoa</taxon>
        <taxon>Chordata</taxon>
        <taxon>Craniata</taxon>
        <taxon>Vertebrata</taxon>
        <taxon>Euteleostomi</taxon>
        <taxon>Actinopterygii</taxon>
        <taxon>Neopterygii</taxon>
        <taxon>Teleostei</taxon>
        <taxon>Neoteleostei</taxon>
        <taxon>Acanthomorphata</taxon>
        <taxon>Ovalentaria</taxon>
        <taxon>Atherinomorphae</taxon>
        <taxon>Cyprinodontiformes</taxon>
        <taxon>Nothobranchiidae</taxon>
        <taxon>Nothobranchius</taxon>
    </lineage>
</organism>
<proteinExistence type="predicted"/>
<protein>
    <submittedName>
        <fullName evidence="2">Uncharacterized protein</fullName>
    </submittedName>
</protein>
<dbReference type="AlphaFoldDB" id="A0A1A8FQT5"/>
<feature type="region of interest" description="Disordered" evidence="1">
    <location>
        <begin position="1"/>
        <end position="75"/>
    </location>
</feature>
<name>A0A1A8FQT5_9TELE</name>